<keyword evidence="2" id="KW-1185">Reference proteome</keyword>
<evidence type="ECO:0000313" key="1">
    <source>
        <dbReference type="EMBL" id="USQ97429.1"/>
    </source>
</evidence>
<sequence length="964" mass="94950">MAYTTAQLVAAYTNANLGKAPDAATTLTLDAYATQSQTGGISDTTALTNTLKLLNSTTAVAVETYQFFTGRAPSAAGLSFLVNSTTNTSDLNDAYYSKFSAENRFINFSINLATGQGEGAAAFAAAYGSVSVAQTVATAYDKIIGNATAAAAGVDVAAAVAFLSRADNITYLTNFVKANTGLTAAADIDLAVKAALIGEILNVATVSGLGAYAGATTALITDLSDGTLSTDSAAGVNILTAYPAAGATGTTYTLKAGPDTIVGTSANDTFNALNIDANGAAATTFSDFDSIDGGNGVDTLNVYTKAGSNGVTLPANLTVKNVEKVFLFNATATSGSNLADASIYQGVQQLWQVGAATETKGVANGVVAGFKDLTTGATVTTNSTATSAAIAFDNQKESQTFIVDGSANKALAGVTVTGTVADNDGDGVVNTNVTLKVGKDVAAVSLNSTAGVTLTVDDSASTTTKVSSVDLSASTGAITFVGDTDVRTITGGAGADTLTIATTTVKDNTATTVDETVTATLNSGAGADDITISTTGTGVTTVTTGAGDDTVNVTSRSDVLKVDLGDGSDTFTSGVAITAADTIDAGAGSDTLSLQLVGSANVIAFKNFDVFDVNGLDHNLDLDILATNNTVSEIVGSGTLGAAAATLSNLGAGVSFRATADMGTTDVLSLTQKTGGALTVTLDADQTGTDTAADDTAGVAVTATNATSVTAVFDTSYLNKAGAVTGETAATDNVSTIALTTAAATAVTVVSGGANAQNFITIADGATAANDKLATITVTGASHLDLTASALTKLATIDASASTGGLSTSLAGVASGGTIKLGSGADLITVTSASTTGDIESIQNFEKAIAAAVGTNAAAKAAAILDTDLLSFTGAVNADGAITGGTIAKGVLTFTGAGPATLTDAIGLADAGVTTAGNTVVFQYLTDTYVFVQGGATDTVVKLTGVTGVTNYVEDGTTNHFFVV</sequence>
<evidence type="ECO:0000313" key="2">
    <source>
        <dbReference type="Proteomes" id="UP001057520"/>
    </source>
</evidence>
<accession>A0ABY4ZXS0</accession>
<organism evidence="1 2">
    <name type="scientific">Caulobacter segnis</name>
    <dbReference type="NCBI Taxonomy" id="88688"/>
    <lineage>
        <taxon>Bacteria</taxon>
        <taxon>Pseudomonadati</taxon>
        <taxon>Pseudomonadota</taxon>
        <taxon>Alphaproteobacteria</taxon>
        <taxon>Caulobacterales</taxon>
        <taxon>Caulobacteraceae</taxon>
        <taxon>Caulobacter</taxon>
    </lineage>
</organism>
<reference evidence="1 2" key="1">
    <citation type="submission" date="2022-04" db="EMBL/GenBank/DDBJ databases">
        <title>Genome sequence of soybean root-associated Caulobacter segnis RL271.</title>
        <authorList>
            <person name="Longley R."/>
            <person name="Bonito G."/>
            <person name="Trigodet F."/>
            <person name="Crosson S."/>
            <person name="Fiebig A."/>
        </authorList>
    </citation>
    <scope>NUCLEOTIDE SEQUENCE [LARGE SCALE GENOMIC DNA]</scope>
    <source>
        <strain evidence="1 2">RL271</strain>
    </source>
</reference>
<protein>
    <submittedName>
        <fullName evidence="1">S-layer protein</fullName>
    </submittedName>
</protein>
<dbReference type="Pfam" id="PF19198">
    <property type="entry name" value="RsaA_NTD"/>
    <property type="match status" value="1"/>
</dbReference>
<dbReference type="Gene3D" id="2.160.20.160">
    <property type="match status" value="1"/>
</dbReference>
<dbReference type="Proteomes" id="UP001057520">
    <property type="component" value="Chromosome"/>
</dbReference>
<proteinExistence type="predicted"/>
<name>A0ABY4ZXS0_9CAUL</name>
<gene>
    <name evidence="1" type="ORF">MZV50_07770</name>
</gene>
<dbReference type="EMBL" id="CP096040">
    <property type="protein sequence ID" value="USQ97429.1"/>
    <property type="molecule type" value="Genomic_DNA"/>
</dbReference>